<feature type="transmembrane region" description="Helical" evidence="13">
    <location>
        <begin position="178"/>
        <end position="199"/>
    </location>
</feature>
<evidence type="ECO:0000256" key="13">
    <source>
        <dbReference type="SAM" id="Phobius"/>
    </source>
</evidence>
<keyword evidence="8" id="KW-0375">Hydrogen ion transport</keyword>
<dbReference type="InterPro" id="IPR023011">
    <property type="entry name" value="ATP_synth_F0_asu_AS"/>
</dbReference>
<dbReference type="PANTHER" id="PTHR42823">
    <property type="entry name" value="ATP SYNTHASE SUBUNIT A, CHLOROPLASTIC"/>
    <property type="match status" value="1"/>
</dbReference>
<feature type="transmembrane region" description="Helical" evidence="13">
    <location>
        <begin position="87"/>
        <end position="112"/>
    </location>
</feature>
<dbReference type="GO" id="GO:0045259">
    <property type="term" value="C:proton-transporting ATP synthase complex"/>
    <property type="evidence" value="ECO:0007669"/>
    <property type="project" value="UniProtKB-KW"/>
</dbReference>
<dbReference type="NCBIfam" id="TIGR01131">
    <property type="entry name" value="ATP_synt_6_or_A"/>
    <property type="match status" value="1"/>
</dbReference>
<sequence length="235" mass="26631">MEHGYLVLDFINKPLYHFLHEHFHLTDGNHMIQVTFTWFYMIIIILLSFLVARSIKLVPGRLQNFLEVVIGGLKGLLVDTMGEKGMIFFPLMATIFLFILVCNLGGIIPGFYSPTANLNTNLSMALTVFLLTHIVGVKIHGVKYIKQFFGPVWWMAPIMFPVEVIGHLARPLSLTMRLFGNIFGEDLVLIVLLILVPFLMPIPMLVLMLFTSLLQAFVFTLLAMMYISGAMEEGH</sequence>
<dbReference type="EMBL" id="CAADRM010000132">
    <property type="protein sequence ID" value="VFU17339.1"/>
    <property type="molecule type" value="Genomic_DNA"/>
</dbReference>
<evidence type="ECO:0000256" key="7">
    <source>
        <dbReference type="ARBA" id="ARBA00022692"/>
    </source>
</evidence>
<proteinExistence type="inferred from homology"/>
<dbReference type="Pfam" id="PF00119">
    <property type="entry name" value="ATP-synt_A"/>
    <property type="match status" value="1"/>
</dbReference>
<evidence type="ECO:0000256" key="4">
    <source>
        <dbReference type="ARBA" id="ARBA00022475"/>
    </source>
</evidence>
<dbReference type="HAMAP" id="MF_01393">
    <property type="entry name" value="ATP_synth_a_bact"/>
    <property type="match status" value="1"/>
</dbReference>
<dbReference type="AlphaFoldDB" id="A0A485M608"/>
<gene>
    <name evidence="14" type="primary">atpB</name>
    <name evidence="14" type="ORF">SCFA_660021</name>
</gene>
<dbReference type="GO" id="GO:0046933">
    <property type="term" value="F:proton-transporting ATP synthase activity, rotational mechanism"/>
    <property type="evidence" value="ECO:0007669"/>
    <property type="project" value="TreeGrafter"/>
</dbReference>
<feature type="transmembrane region" description="Helical" evidence="13">
    <location>
        <begin position="205"/>
        <end position="227"/>
    </location>
</feature>
<dbReference type="GO" id="GO:0042777">
    <property type="term" value="P:proton motive force-driven plasma membrane ATP synthesis"/>
    <property type="evidence" value="ECO:0007669"/>
    <property type="project" value="TreeGrafter"/>
</dbReference>
<keyword evidence="4" id="KW-1003">Cell membrane</keyword>
<evidence type="ECO:0000256" key="1">
    <source>
        <dbReference type="ARBA" id="ARBA00004141"/>
    </source>
</evidence>
<keyword evidence="10" id="KW-0406">Ion transport</keyword>
<evidence type="ECO:0000256" key="2">
    <source>
        <dbReference type="ARBA" id="ARBA00006810"/>
    </source>
</evidence>
<comment type="subcellular location">
    <subcellularLocation>
        <location evidence="1">Membrane</location>
        <topology evidence="1">Multi-pass membrane protein</topology>
    </subcellularLocation>
</comment>
<dbReference type="FunFam" id="1.20.120.220:FF:000006">
    <property type="entry name" value="ATP synthase subunit a"/>
    <property type="match status" value="1"/>
</dbReference>
<evidence type="ECO:0000256" key="9">
    <source>
        <dbReference type="ARBA" id="ARBA00022989"/>
    </source>
</evidence>
<dbReference type="InterPro" id="IPR045082">
    <property type="entry name" value="ATP_syn_F0_a_bact/chloroplast"/>
</dbReference>
<feature type="transmembrane region" description="Helical" evidence="13">
    <location>
        <begin position="124"/>
        <end position="142"/>
    </location>
</feature>
<evidence type="ECO:0000256" key="10">
    <source>
        <dbReference type="ARBA" id="ARBA00023065"/>
    </source>
</evidence>
<name>A0A485M608_9ZZZZ</name>
<accession>A0A485M608</accession>
<dbReference type="PANTHER" id="PTHR42823:SF3">
    <property type="entry name" value="ATP SYNTHASE SUBUNIT A, CHLOROPLASTIC"/>
    <property type="match status" value="1"/>
</dbReference>
<comment type="similarity">
    <text evidence="2">Belongs to the ATPase A chain family.</text>
</comment>
<evidence type="ECO:0000256" key="11">
    <source>
        <dbReference type="ARBA" id="ARBA00023136"/>
    </source>
</evidence>
<dbReference type="PROSITE" id="PS00449">
    <property type="entry name" value="ATPASE_A"/>
    <property type="match status" value="1"/>
</dbReference>
<evidence type="ECO:0000256" key="8">
    <source>
        <dbReference type="ARBA" id="ARBA00022781"/>
    </source>
</evidence>
<keyword evidence="6" id="KW-0138">CF(0)</keyword>
<keyword evidence="3" id="KW-0813">Transport</keyword>
<keyword evidence="12" id="KW-0066">ATP synthesis</keyword>
<evidence type="ECO:0000256" key="6">
    <source>
        <dbReference type="ARBA" id="ARBA00022547"/>
    </source>
</evidence>
<dbReference type="Gene3D" id="1.20.120.220">
    <property type="entry name" value="ATP synthase, F0 complex, subunit A"/>
    <property type="match status" value="1"/>
</dbReference>
<dbReference type="GO" id="GO:0005886">
    <property type="term" value="C:plasma membrane"/>
    <property type="evidence" value="ECO:0007669"/>
    <property type="project" value="TreeGrafter"/>
</dbReference>
<dbReference type="InterPro" id="IPR000568">
    <property type="entry name" value="ATP_synth_F0_asu"/>
</dbReference>
<feature type="transmembrane region" description="Helical" evidence="13">
    <location>
        <begin position="64"/>
        <end position="81"/>
    </location>
</feature>
<keyword evidence="5" id="KW-0997">Cell inner membrane</keyword>
<keyword evidence="11 13" id="KW-0472">Membrane</keyword>
<evidence type="ECO:0000256" key="3">
    <source>
        <dbReference type="ARBA" id="ARBA00022448"/>
    </source>
</evidence>
<dbReference type="SUPFAM" id="SSF81336">
    <property type="entry name" value="F1F0 ATP synthase subunit A"/>
    <property type="match status" value="1"/>
</dbReference>
<dbReference type="PRINTS" id="PR00123">
    <property type="entry name" value="ATPASEA"/>
</dbReference>
<reference evidence="14" key="1">
    <citation type="submission" date="2019-03" db="EMBL/GenBank/DDBJ databases">
        <authorList>
            <person name="Hao L."/>
        </authorList>
    </citation>
    <scope>NUCLEOTIDE SEQUENCE</scope>
</reference>
<evidence type="ECO:0000256" key="12">
    <source>
        <dbReference type="ARBA" id="ARBA00023310"/>
    </source>
</evidence>
<dbReference type="InterPro" id="IPR035908">
    <property type="entry name" value="F0_ATP_A_sf"/>
</dbReference>
<protein>
    <submittedName>
        <fullName evidence="14">ATP synthase subunit a</fullName>
    </submittedName>
</protein>
<organism evidence="14">
    <name type="scientific">anaerobic digester metagenome</name>
    <dbReference type="NCBI Taxonomy" id="1263854"/>
    <lineage>
        <taxon>unclassified sequences</taxon>
        <taxon>metagenomes</taxon>
        <taxon>ecological metagenomes</taxon>
    </lineage>
</organism>
<keyword evidence="7 13" id="KW-0812">Transmembrane</keyword>
<evidence type="ECO:0000256" key="5">
    <source>
        <dbReference type="ARBA" id="ARBA00022519"/>
    </source>
</evidence>
<feature type="transmembrane region" description="Helical" evidence="13">
    <location>
        <begin position="148"/>
        <end position="166"/>
    </location>
</feature>
<keyword evidence="9 13" id="KW-1133">Transmembrane helix</keyword>
<evidence type="ECO:0000313" key="14">
    <source>
        <dbReference type="EMBL" id="VFU17339.1"/>
    </source>
</evidence>
<dbReference type="CDD" id="cd00310">
    <property type="entry name" value="ATP-synt_Fo_a_6"/>
    <property type="match status" value="1"/>
</dbReference>
<feature type="transmembrane region" description="Helical" evidence="13">
    <location>
        <begin position="31"/>
        <end position="52"/>
    </location>
</feature>